<name>K2GQ26_9RHOB</name>
<dbReference type="Pfam" id="PF05013">
    <property type="entry name" value="FGase"/>
    <property type="match status" value="1"/>
</dbReference>
<dbReference type="Proteomes" id="UP000006765">
    <property type="component" value="Unassembled WGS sequence"/>
</dbReference>
<dbReference type="Gene3D" id="3.40.630.40">
    <property type="entry name" value="Zn-dependent exopeptidases"/>
    <property type="match status" value="1"/>
</dbReference>
<dbReference type="AlphaFoldDB" id="K2GQ26"/>
<protein>
    <submittedName>
        <fullName evidence="1">N-formylglutamate amidohydrolase family protein</fullName>
    </submittedName>
</protein>
<proteinExistence type="predicted"/>
<dbReference type="EMBL" id="AMGO01000020">
    <property type="protein sequence ID" value="EKE44761.1"/>
    <property type="molecule type" value="Genomic_DNA"/>
</dbReference>
<reference evidence="1 2" key="1">
    <citation type="journal article" date="2012" name="J. Bacteriol.">
        <title>Draft Genome Sequence of Oceaniovalibus guishaninsula JLT2003T.</title>
        <authorList>
            <person name="Tang K."/>
            <person name="Liu K."/>
            <person name="Jiao N."/>
        </authorList>
    </citation>
    <scope>NUCLEOTIDE SEQUENCE [LARGE SCALE GENOMIC DNA]</scope>
    <source>
        <strain evidence="1 2">JLT2003</strain>
    </source>
</reference>
<dbReference type="STRING" id="1231392.OCGS_1144"/>
<dbReference type="InterPro" id="IPR007709">
    <property type="entry name" value="N-FG_amidohydro"/>
</dbReference>
<keyword evidence="1" id="KW-0378">Hydrolase</keyword>
<sequence>MFKAFRRPILAPKVAAGAGADARGGMSDSFDLILPRRRTTPAIFASPHSGRVYTREFLRRTVLTPDRLRSSEDAFIDRLFGTAPDAGAPLLLAQVPRAWIDLNRAPDEFDPALIAGVRRGPHNPRIASGLGVVPRVVAGGRSIYRGKITLDEARGRVRDVWRPYHATLRQLVDETLAGFGRAILIDCHSMPHEALEGLGPRGARPDVVLGDRFGKAASAEVMDAVEAAFVGAGLRVGRNAPFAGAYTAQHYGRPEQGSHVVQVEIDRALYMDETRIAPLPGFDAFAAAMAGIVADIAAIGAPGMRLAAE</sequence>
<dbReference type="GO" id="GO:0016787">
    <property type="term" value="F:hydrolase activity"/>
    <property type="evidence" value="ECO:0007669"/>
    <property type="project" value="UniProtKB-KW"/>
</dbReference>
<comment type="caution">
    <text evidence="1">The sequence shown here is derived from an EMBL/GenBank/DDBJ whole genome shotgun (WGS) entry which is preliminary data.</text>
</comment>
<dbReference type="SUPFAM" id="SSF53187">
    <property type="entry name" value="Zn-dependent exopeptidases"/>
    <property type="match status" value="1"/>
</dbReference>
<dbReference type="eggNOG" id="COG3741">
    <property type="taxonomic scope" value="Bacteria"/>
</dbReference>
<evidence type="ECO:0000313" key="2">
    <source>
        <dbReference type="Proteomes" id="UP000006765"/>
    </source>
</evidence>
<accession>K2GQ26</accession>
<gene>
    <name evidence="1" type="ORF">OCGS_1144</name>
</gene>
<evidence type="ECO:0000313" key="1">
    <source>
        <dbReference type="EMBL" id="EKE44761.1"/>
    </source>
</evidence>
<dbReference type="PATRIC" id="fig|1231392.3.peg.1149"/>
<keyword evidence="2" id="KW-1185">Reference proteome</keyword>
<organism evidence="1 2">
    <name type="scientific">Oceaniovalibus guishaninsula JLT2003</name>
    <dbReference type="NCBI Taxonomy" id="1231392"/>
    <lineage>
        <taxon>Bacteria</taxon>
        <taxon>Pseudomonadati</taxon>
        <taxon>Pseudomonadota</taxon>
        <taxon>Alphaproteobacteria</taxon>
        <taxon>Rhodobacterales</taxon>
        <taxon>Roseobacteraceae</taxon>
        <taxon>Oceaniovalibus</taxon>
    </lineage>
</organism>